<dbReference type="InterPro" id="IPR001444">
    <property type="entry name" value="Flag_bb_rod_N"/>
</dbReference>
<evidence type="ECO:0000256" key="1">
    <source>
        <dbReference type="ARBA" id="ARBA00009677"/>
    </source>
</evidence>
<dbReference type="Proteomes" id="UP001223586">
    <property type="component" value="Unassembled WGS sequence"/>
</dbReference>
<feature type="domain" description="Flagellar basal-body/hook protein C-terminal" evidence="4">
    <location>
        <begin position="235"/>
        <end position="277"/>
    </location>
</feature>
<evidence type="ECO:0000259" key="3">
    <source>
        <dbReference type="Pfam" id="PF00460"/>
    </source>
</evidence>
<dbReference type="Pfam" id="PF00460">
    <property type="entry name" value="Flg_bb_rod"/>
    <property type="match status" value="1"/>
</dbReference>
<comment type="caution">
    <text evidence="5">The sequence shown here is derived from an EMBL/GenBank/DDBJ whole genome shotgun (WGS) entry which is preliminary data.</text>
</comment>
<dbReference type="Pfam" id="PF06429">
    <property type="entry name" value="Flg_bbr_C"/>
    <property type="match status" value="1"/>
</dbReference>
<gene>
    <name evidence="5" type="ORF">J2S08_003076</name>
</gene>
<keyword evidence="5" id="KW-0966">Cell projection</keyword>
<dbReference type="PANTHER" id="PTHR30435">
    <property type="entry name" value="FLAGELLAR PROTEIN"/>
    <property type="match status" value="1"/>
</dbReference>
<sequence>MNRTMLTATNTMNQLQKKLDVIGHNLANINTNGFKRREATFTELMYQQFDNQPDAAREIGRLTPNGVRQGVGSKIAHTELVLTQGSLKGTDRSLDIAFTKPNQFLKVLVQENDVSSVQYTRDGSLHVTPVGENEVMLVNSQGYPVLDENENIIVMTEGSKDLQFSQQGVLTTTQYNGQQERFNLGIIEVNKPQFFEQKGENMIGLPKNIDDLDVNQAVVMTDLTGELRNNVSIKQFSLENSNVDMAKEMSELVNVQRSYQFQARSVTIADQMMGLVNGIR</sequence>
<dbReference type="InterPro" id="IPR037925">
    <property type="entry name" value="FlgE/F/G-like"/>
</dbReference>
<keyword evidence="6" id="KW-1185">Reference proteome</keyword>
<keyword evidence="2" id="KW-0975">Bacterial flagellum</keyword>
<evidence type="ECO:0000313" key="5">
    <source>
        <dbReference type="EMBL" id="MDQ0177197.1"/>
    </source>
</evidence>
<name>A0ABT9WWE0_9BACI</name>
<dbReference type="EMBL" id="JAUSTT010000019">
    <property type="protein sequence ID" value="MDQ0177197.1"/>
    <property type="molecule type" value="Genomic_DNA"/>
</dbReference>
<evidence type="ECO:0000256" key="2">
    <source>
        <dbReference type="RuleBase" id="RU362116"/>
    </source>
</evidence>
<accession>A0ABT9WWE0</accession>
<dbReference type="SUPFAM" id="SSF117143">
    <property type="entry name" value="Flagellar hook protein flgE"/>
    <property type="match status" value="1"/>
</dbReference>
<dbReference type="InterPro" id="IPR010930">
    <property type="entry name" value="Flg_bb/hook_C_dom"/>
</dbReference>
<dbReference type="InterPro" id="IPR020013">
    <property type="entry name" value="Flagellar_FlgE/F/G"/>
</dbReference>
<keyword evidence="5" id="KW-0282">Flagellum</keyword>
<feature type="domain" description="Flagellar basal body rod protein N-terminal" evidence="3">
    <location>
        <begin position="5"/>
        <end position="35"/>
    </location>
</feature>
<comment type="subcellular location">
    <subcellularLocation>
        <location evidence="2">Bacterial flagellum basal body</location>
    </subcellularLocation>
</comment>
<proteinExistence type="inferred from homology"/>
<dbReference type="PANTHER" id="PTHR30435:SF19">
    <property type="entry name" value="FLAGELLAR BASAL-BODY ROD PROTEIN FLGG"/>
    <property type="match status" value="1"/>
</dbReference>
<dbReference type="RefSeq" id="WP_307230985.1">
    <property type="nucleotide sequence ID" value="NZ_JAUSTT010000019.1"/>
</dbReference>
<keyword evidence="5" id="KW-0969">Cilium</keyword>
<comment type="similarity">
    <text evidence="1 2">Belongs to the flagella basal body rod proteins family.</text>
</comment>
<organism evidence="5 6">
    <name type="scientific">Bacillus chungangensis</name>
    <dbReference type="NCBI Taxonomy" id="587633"/>
    <lineage>
        <taxon>Bacteria</taxon>
        <taxon>Bacillati</taxon>
        <taxon>Bacillota</taxon>
        <taxon>Bacilli</taxon>
        <taxon>Bacillales</taxon>
        <taxon>Bacillaceae</taxon>
        <taxon>Bacillus</taxon>
    </lineage>
</organism>
<evidence type="ECO:0000259" key="4">
    <source>
        <dbReference type="Pfam" id="PF06429"/>
    </source>
</evidence>
<evidence type="ECO:0000313" key="6">
    <source>
        <dbReference type="Proteomes" id="UP001223586"/>
    </source>
</evidence>
<reference evidence="5 6" key="1">
    <citation type="submission" date="2023-07" db="EMBL/GenBank/DDBJ databases">
        <title>Genomic Encyclopedia of Type Strains, Phase IV (KMG-IV): sequencing the most valuable type-strain genomes for metagenomic binning, comparative biology and taxonomic classification.</title>
        <authorList>
            <person name="Goeker M."/>
        </authorList>
    </citation>
    <scope>NUCLEOTIDE SEQUENCE [LARGE SCALE GENOMIC DNA]</scope>
    <source>
        <strain evidence="5 6">DSM 23837</strain>
    </source>
</reference>
<protein>
    <submittedName>
        <fullName evidence="5">Flagellar basal-body rod protein FlgG</fullName>
    </submittedName>
</protein>
<dbReference type="NCBIfam" id="TIGR03506">
    <property type="entry name" value="FlgEFG_subfam"/>
    <property type="match status" value="1"/>
</dbReference>